<dbReference type="PANTHER" id="PTHR37984:SF5">
    <property type="entry name" value="PROTEIN NYNRIN-LIKE"/>
    <property type="match status" value="1"/>
</dbReference>
<organism evidence="2 3">
    <name type="scientific">Cirrhinus mrigala</name>
    <name type="common">Mrigala</name>
    <dbReference type="NCBI Taxonomy" id="683832"/>
    <lineage>
        <taxon>Eukaryota</taxon>
        <taxon>Metazoa</taxon>
        <taxon>Chordata</taxon>
        <taxon>Craniata</taxon>
        <taxon>Vertebrata</taxon>
        <taxon>Euteleostomi</taxon>
        <taxon>Actinopterygii</taxon>
        <taxon>Neopterygii</taxon>
        <taxon>Teleostei</taxon>
        <taxon>Ostariophysi</taxon>
        <taxon>Cypriniformes</taxon>
        <taxon>Cyprinidae</taxon>
        <taxon>Labeoninae</taxon>
        <taxon>Labeonini</taxon>
        <taxon>Cirrhinus</taxon>
    </lineage>
</organism>
<feature type="non-terminal residue" evidence="2">
    <location>
        <position position="142"/>
    </location>
</feature>
<dbReference type="PANTHER" id="PTHR37984">
    <property type="entry name" value="PROTEIN CBG26694"/>
    <property type="match status" value="1"/>
</dbReference>
<dbReference type="Gene3D" id="3.30.420.10">
    <property type="entry name" value="Ribonuclease H-like superfamily/Ribonuclease H"/>
    <property type="match status" value="1"/>
</dbReference>
<reference evidence="2 3" key="1">
    <citation type="submission" date="2024-05" db="EMBL/GenBank/DDBJ databases">
        <title>Genome sequencing and assembly of Indian major carp, Cirrhinus mrigala (Hamilton, 1822).</title>
        <authorList>
            <person name="Mohindra V."/>
            <person name="Chowdhury L.M."/>
            <person name="Lal K."/>
            <person name="Jena J.K."/>
        </authorList>
    </citation>
    <scope>NUCLEOTIDE SEQUENCE [LARGE SCALE GENOMIC DNA]</scope>
    <source>
        <strain evidence="2">CM1030</strain>
        <tissue evidence="2">Blood</tissue>
    </source>
</reference>
<comment type="caution">
    <text evidence="2">The sequence shown here is derived from an EMBL/GenBank/DDBJ whole genome shotgun (WGS) entry which is preliminary data.</text>
</comment>
<sequence>CSVCAMSNTPCHLPTGKLVPLPIPQRPWSHIGVDFVTNLPNSEGNTCILVTVDRFSKSCKFILLKGLSTALETAEHLFQHIFRNYELPEEIVSDRGPQFISHIWKAFFKLGISVNLSSGYRPQTNSQTERKIQELRRYLRSY</sequence>
<proteinExistence type="predicted"/>
<dbReference type="InterPro" id="IPR001584">
    <property type="entry name" value="Integrase_cat-core"/>
</dbReference>
<evidence type="ECO:0000313" key="3">
    <source>
        <dbReference type="Proteomes" id="UP001529510"/>
    </source>
</evidence>
<dbReference type="EMBL" id="JAMKFB020000004">
    <property type="protein sequence ID" value="KAL0194728.1"/>
    <property type="molecule type" value="Genomic_DNA"/>
</dbReference>
<feature type="domain" description="Integrase catalytic" evidence="1">
    <location>
        <begin position="23"/>
        <end position="142"/>
    </location>
</feature>
<keyword evidence="3" id="KW-1185">Reference proteome</keyword>
<dbReference type="SUPFAM" id="SSF53098">
    <property type="entry name" value="Ribonuclease H-like"/>
    <property type="match status" value="1"/>
</dbReference>
<evidence type="ECO:0000313" key="2">
    <source>
        <dbReference type="EMBL" id="KAL0194728.1"/>
    </source>
</evidence>
<dbReference type="AlphaFoldDB" id="A0ABD0R8R7"/>
<dbReference type="Proteomes" id="UP001529510">
    <property type="component" value="Unassembled WGS sequence"/>
</dbReference>
<dbReference type="PROSITE" id="PS50994">
    <property type="entry name" value="INTEGRASE"/>
    <property type="match status" value="1"/>
</dbReference>
<dbReference type="InterPro" id="IPR036397">
    <property type="entry name" value="RNaseH_sf"/>
</dbReference>
<dbReference type="InterPro" id="IPR012337">
    <property type="entry name" value="RNaseH-like_sf"/>
</dbReference>
<protein>
    <recommendedName>
        <fullName evidence="1">Integrase catalytic domain-containing protein</fullName>
    </recommendedName>
</protein>
<dbReference type="InterPro" id="IPR050951">
    <property type="entry name" value="Retrovirus_Pol_polyprotein"/>
</dbReference>
<accession>A0ABD0R8R7</accession>
<name>A0ABD0R8R7_CIRMR</name>
<gene>
    <name evidence="2" type="ORF">M9458_008300</name>
</gene>
<dbReference type="Pfam" id="PF00665">
    <property type="entry name" value="rve"/>
    <property type="match status" value="1"/>
</dbReference>
<evidence type="ECO:0000259" key="1">
    <source>
        <dbReference type="PROSITE" id="PS50994"/>
    </source>
</evidence>
<feature type="non-terminal residue" evidence="2">
    <location>
        <position position="1"/>
    </location>
</feature>